<keyword evidence="1" id="KW-1133">Transmembrane helix</keyword>
<proteinExistence type="predicted"/>
<organism evidence="2 3">
    <name type="scientific">Methanoculleus oceani</name>
    <dbReference type="NCBI Taxonomy" id="2184756"/>
    <lineage>
        <taxon>Archaea</taxon>
        <taxon>Methanobacteriati</taxon>
        <taxon>Methanobacteriota</taxon>
        <taxon>Stenosarchaea group</taxon>
        <taxon>Methanomicrobia</taxon>
        <taxon>Methanomicrobiales</taxon>
        <taxon>Methanomicrobiaceae</taxon>
        <taxon>Methanoculleus</taxon>
    </lineage>
</organism>
<gene>
    <name evidence="2" type="ORF">DIC75_04830</name>
</gene>
<keyword evidence="3" id="KW-1185">Reference proteome</keyword>
<evidence type="ECO:0000256" key="1">
    <source>
        <dbReference type="SAM" id="Phobius"/>
    </source>
</evidence>
<dbReference type="Proteomes" id="UP001523230">
    <property type="component" value="Unassembled WGS sequence"/>
</dbReference>
<name>A0ABD4TDP2_9EURY</name>
<accession>A0ABD4TDP2</accession>
<evidence type="ECO:0000313" key="3">
    <source>
        <dbReference type="Proteomes" id="UP001523230"/>
    </source>
</evidence>
<feature type="transmembrane region" description="Helical" evidence="1">
    <location>
        <begin position="117"/>
        <end position="142"/>
    </location>
</feature>
<reference evidence="2 3" key="1">
    <citation type="submission" date="2018-05" db="EMBL/GenBank/DDBJ databases">
        <title>Isolation and characterization of genus Methanoculleus species and their viruses from deep sea marine sediment offshore southwestern Taiwan.</title>
        <authorList>
            <person name="Wei W.-H."/>
            <person name="Chen W.-C."/>
            <person name="Lai M.-C."/>
            <person name="Chen S.-C."/>
        </authorList>
    </citation>
    <scope>NUCLEOTIDE SEQUENCE [LARGE SCALE GENOMIC DNA]</scope>
    <source>
        <strain evidence="2 3">CWC-02</strain>
    </source>
</reference>
<keyword evidence="1" id="KW-0472">Membrane</keyword>
<dbReference type="EMBL" id="QFDM01000001">
    <property type="protein sequence ID" value="MCM2465643.1"/>
    <property type="molecule type" value="Genomic_DNA"/>
</dbReference>
<dbReference type="AlphaFoldDB" id="A0ABD4TDP2"/>
<sequence>MKKQGYVLFLALLAVAALLPGSAAGGEIPLDCSFNESHSEIYERMLEQNASLGEYYEQVCPEFLESMPPELRAHVYNTTMLRHQPPGADGEFVPPLKMGKVAIATASPVISVCGVPILIVGIVILGLVGLGILALLAAACLVRERFRSGKE</sequence>
<evidence type="ECO:0000313" key="2">
    <source>
        <dbReference type="EMBL" id="MCM2465643.1"/>
    </source>
</evidence>
<protein>
    <submittedName>
        <fullName evidence="2">Uncharacterized protein</fullName>
    </submittedName>
</protein>
<keyword evidence="1" id="KW-0812">Transmembrane</keyword>
<comment type="caution">
    <text evidence="2">The sequence shown here is derived from an EMBL/GenBank/DDBJ whole genome shotgun (WGS) entry which is preliminary data.</text>
</comment>
<dbReference type="RefSeq" id="WP_250986866.1">
    <property type="nucleotide sequence ID" value="NZ_QFDM01000001.1"/>
</dbReference>